<gene>
    <name evidence="1" type="ORF">C427_5356</name>
</gene>
<dbReference type="AlphaFoldDB" id="K7AEA0"/>
<evidence type="ECO:0000313" key="1">
    <source>
        <dbReference type="EMBL" id="AGH47453.1"/>
    </source>
</evidence>
<dbReference type="Proteomes" id="UP000011864">
    <property type="component" value="Chromosome"/>
</dbReference>
<dbReference type="HOGENOM" id="CLU_3219765_0_0_6"/>
<keyword evidence="2" id="KW-1185">Reference proteome</keyword>
<dbReference type="PROSITE" id="PS51257">
    <property type="entry name" value="PROKAR_LIPOPROTEIN"/>
    <property type="match status" value="1"/>
</dbReference>
<dbReference type="STRING" id="1129794.C427_5356"/>
<reference evidence="1 2" key="1">
    <citation type="journal article" date="2013" name="Genome Announc.">
        <title>Complete Genome Sequence of Glaciecola psychrophila Strain 170T.</title>
        <authorList>
            <person name="Yin J."/>
            <person name="Chen J."/>
            <person name="Liu G."/>
            <person name="Yu Y."/>
            <person name="Song L."/>
            <person name="Wang X."/>
            <person name="Qu X."/>
        </authorList>
    </citation>
    <scope>NUCLEOTIDE SEQUENCE [LARGE SCALE GENOMIC DNA]</scope>
    <source>
        <strain evidence="1 2">170</strain>
    </source>
</reference>
<dbReference type="EMBL" id="CP003837">
    <property type="protein sequence ID" value="AGH47453.1"/>
    <property type="molecule type" value="Genomic_DNA"/>
</dbReference>
<organism evidence="1 2">
    <name type="scientific">Paraglaciecola psychrophila 170</name>
    <dbReference type="NCBI Taxonomy" id="1129794"/>
    <lineage>
        <taxon>Bacteria</taxon>
        <taxon>Pseudomonadati</taxon>
        <taxon>Pseudomonadota</taxon>
        <taxon>Gammaproteobacteria</taxon>
        <taxon>Alteromonadales</taxon>
        <taxon>Alteromonadaceae</taxon>
        <taxon>Paraglaciecola</taxon>
    </lineage>
</organism>
<protein>
    <submittedName>
        <fullName evidence="1">Uncharacterized protein</fullName>
    </submittedName>
</protein>
<evidence type="ECO:0000313" key="2">
    <source>
        <dbReference type="Proteomes" id="UP000011864"/>
    </source>
</evidence>
<accession>K7AEA0</accession>
<proteinExistence type="predicted"/>
<sequence>MPSCSKLTVRLLPSYIIIISCGYRQSVSWEEANGPPSTDYMNCC</sequence>
<dbReference type="KEGG" id="gps:C427_5356"/>
<name>K7AEA0_9ALTE</name>